<feature type="transmembrane region" description="Helical" evidence="1">
    <location>
        <begin position="21"/>
        <end position="41"/>
    </location>
</feature>
<proteinExistence type="predicted"/>
<dbReference type="OrthoDB" id="478871at2"/>
<organism evidence="3 4">
    <name type="scientific">Acaryochloris thomasi RCC1774</name>
    <dbReference type="NCBI Taxonomy" id="1764569"/>
    <lineage>
        <taxon>Bacteria</taxon>
        <taxon>Bacillati</taxon>
        <taxon>Cyanobacteriota</taxon>
        <taxon>Cyanophyceae</taxon>
        <taxon>Acaryochloridales</taxon>
        <taxon>Acaryochloridaceae</taxon>
        <taxon>Acaryochloris</taxon>
        <taxon>Acaryochloris thomasi</taxon>
    </lineage>
</organism>
<name>A0A2W1JI67_9CYAN</name>
<dbReference type="InterPro" id="IPR025646">
    <property type="entry name" value="DUF4350"/>
</dbReference>
<accession>A0A2W1JI67</accession>
<evidence type="ECO:0000259" key="2">
    <source>
        <dbReference type="Pfam" id="PF14258"/>
    </source>
</evidence>
<evidence type="ECO:0000313" key="3">
    <source>
        <dbReference type="EMBL" id="PZD73199.1"/>
    </source>
</evidence>
<keyword evidence="1" id="KW-0472">Membrane</keyword>
<dbReference type="RefSeq" id="WP_110986196.1">
    <property type="nucleotide sequence ID" value="NZ_CAWNWM010000006.1"/>
</dbReference>
<dbReference type="EMBL" id="PQWO01000006">
    <property type="protein sequence ID" value="PZD73199.1"/>
    <property type="molecule type" value="Genomic_DNA"/>
</dbReference>
<keyword evidence="1" id="KW-0812">Transmembrane</keyword>
<feature type="domain" description="DUF4350" evidence="2">
    <location>
        <begin position="49"/>
        <end position="219"/>
    </location>
</feature>
<dbReference type="Pfam" id="PF14258">
    <property type="entry name" value="DUF4350"/>
    <property type="match status" value="1"/>
</dbReference>
<keyword evidence="4" id="KW-1185">Reference proteome</keyword>
<evidence type="ECO:0000256" key="1">
    <source>
        <dbReference type="SAM" id="Phobius"/>
    </source>
</evidence>
<dbReference type="Proteomes" id="UP000248857">
    <property type="component" value="Unassembled WGS sequence"/>
</dbReference>
<comment type="caution">
    <text evidence="3">The sequence shown here is derived from an EMBL/GenBank/DDBJ whole genome shotgun (WGS) entry which is preliminary data.</text>
</comment>
<reference evidence="3 4" key="1">
    <citation type="journal article" date="2018" name="Sci. Rep.">
        <title>A novel species of the marine cyanobacterium Acaryochloris with a unique pigment content and lifestyle.</title>
        <authorList>
            <person name="Partensky F."/>
            <person name="Six C."/>
            <person name="Ratin M."/>
            <person name="Garczarek L."/>
            <person name="Vaulot D."/>
            <person name="Probert I."/>
            <person name="Calteau A."/>
            <person name="Gourvil P."/>
            <person name="Marie D."/>
            <person name="Grebert T."/>
            <person name="Bouchier C."/>
            <person name="Le Panse S."/>
            <person name="Gachenot M."/>
            <person name="Rodriguez F."/>
            <person name="Garrido J.L."/>
        </authorList>
    </citation>
    <scope>NUCLEOTIDE SEQUENCE [LARGE SCALE GENOMIC DNA]</scope>
    <source>
        <strain evidence="3 4">RCC1774</strain>
    </source>
</reference>
<gene>
    <name evidence="3" type="ORF">C1752_02228</name>
</gene>
<evidence type="ECO:0000313" key="4">
    <source>
        <dbReference type="Proteomes" id="UP000248857"/>
    </source>
</evidence>
<keyword evidence="1" id="KW-1133">Transmembrane helix</keyword>
<protein>
    <recommendedName>
        <fullName evidence="2">DUF4350 domain-containing protein</fullName>
    </recommendedName>
</protein>
<sequence length="394" mass="43618">MVNTSPGVQSADPSRRRRPPVWIVAILLAVLVLFGLILLAAPGAQKGSSYSRALTGYRGWYDYMEQQQQPVKRWRKSYDQLSGTGQTLIQVGGQSAFGIDVSASSREEGIQTWLANGNTLIKLQQQGSVTEAPFTSRLKAGTDQVKIETTRRYTNQGTSSGSSRADASDDVAVELQDRFGSVVWSQPVGKGMLISCAYPWLASNALADQADNYRFLATLSQRQGGTIWIDEWIHGYRDPSPEAKAAASKPQDFVEYLMRTPVAIMAAQLGFVLLLLIWGHNHRFGNLVKLKPERQDTSEQYIQALASTMNAARQTKFATQALGQQFRRTLATQLGLISPYSHNLPDAERLSDHWAEATGRSAPELLKLLEPNVRSDRELLAWVANVESLLRELP</sequence>
<dbReference type="AlphaFoldDB" id="A0A2W1JI67"/>